<evidence type="ECO:0000256" key="6">
    <source>
        <dbReference type="ARBA" id="ARBA00022741"/>
    </source>
</evidence>
<dbReference type="GO" id="GO:0006097">
    <property type="term" value="P:glyoxylate cycle"/>
    <property type="evidence" value="ECO:0007669"/>
    <property type="project" value="UniProtKB-UniRule"/>
</dbReference>
<feature type="domain" description="Isocitrate dehydrogenase kinase/phosphatase (AceK) kinase" evidence="12">
    <location>
        <begin position="309"/>
        <end position="564"/>
    </location>
</feature>
<gene>
    <name evidence="11 14" type="primary">aceK</name>
    <name evidence="14" type="ORF">GCM10017161_35940</name>
</gene>
<evidence type="ECO:0000256" key="5">
    <source>
        <dbReference type="ARBA" id="ARBA00022679"/>
    </source>
</evidence>
<comment type="function">
    <text evidence="11">Bifunctional enzyme which can phosphorylate or dephosphorylate isocitrate dehydrogenase (IDH) on a specific serine residue. This is a regulatory mechanism which enables bacteria to bypass the Krebs cycle via the glyoxylate shunt in response to the source of carbon. When bacteria are grown on glucose, IDH is fully active and unphosphorylated, but when grown on acetate or ethanol, the activity of IDH declines drastically concomitant with its phosphorylation.</text>
</comment>
<evidence type="ECO:0000256" key="1">
    <source>
        <dbReference type="ARBA" id="ARBA00022435"/>
    </source>
</evidence>
<organism evidence="14 15">
    <name type="scientific">Thalassotalea marina</name>
    <dbReference type="NCBI Taxonomy" id="1673741"/>
    <lineage>
        <taxon>Bacteria</taxon>
        <taxon>Pseudomonadati</taxon>
        <taxon>Pseudomonadota</taxon>
        <taxon>Gammaproteobacteria</taxon>
        <taxon>Alteromonadales</taxon>
        <taxon>Colwelliaceae</taxon>
        <taxon>Thalassotalea</taxon>
    </lineage>
</organism>
<evidence type="ECO:0000259" key="12">
    <source>
        <dbReference type="Pfam" id="PF06315"/>
    </source>
</evidence>
<keyword evidence="10 11" id="KW-0904">Protein phosphatase</keyword>
<keyword evidence="15" id="KW-1185">Reference proteome</keyword>
<dbReference type="HAMAP" id="MF_00747">
    <property type="entry name" value="AceK"/>
    <property type="match status" value="1"/>
</dbReference>
<comment type="similarity">
    <text evidence="11">Belongs to the AceK family.</text>
</comment>
<evidence type="ECO:0000313" key="15">
    <source>
        <dbReference type="Proteomes" id="UP000623842"/>
    </source>
</evidence>
<dbReference type="GO" id="GO:0004721">
    <property type="term" value="F:phosphoprotein phosphatase activity"/>
    <property type="evidence" value="ECO:0007669"/>
    <property type="project" value="UniProtKB-KW"/>
</dbReference>
<feature type="domain" description="Isocitrate dehydrogenase kinase/phosphatase (AceK) regulatory" evidence="13">
    <location>
        <begin position="9"/>
        <end position="308"/>
    </location>
</feature>
<dbReference type="GO" id="GO:0005524">
    <property type="term" value="F:ATP binding"/>
    <property type="evidence" value="ECO:0007669"/>
    <property type="project" value="UniProtKB-UniRule"/>
</dbReference>
<dbReference type="GO" id="GO:0005737">
    <property type="term" value="C:cytoplasm"/>
    <property type="evidence" value="ECO:0007669"/>
    <property type="project" value="UniProtKB-SubCell"/>
</dbReference>
<keyword evidence="8 11" id="KW-0378">Hydrolase</keyword>
<keyword evidence="1 11" id="KW-0329">Glyoxylate bypass</keyword>
<dbReference type="GO" id="GO:0004674">
    <property type="term" value="F:protein serine/threonine kinase activity"/>
    <property type="evidence" value="ECO:0007669"/>
    <property type="project" value="UniProtKB-KW"/>
</dbReference>
<dbReference type="NCBIfam" id="NF002804">
    <property type="entry name" value="PRK02946.1"/>
    <property type="match status" value="1"/>
</dbReference>
<evidence type="ECO:0000256" key="4">
    <source>
        <dbReference type="ARBA" id="ARBA00022532"/>
    </source>
</evidence>
<feature type="active site" evidence="11">
    <location>
        <position position="370"/>
    </location>
</feature>
<evidence type="ECO:0000256" key="9">
    <source>
        <dbReference type="ARBA" id="ARBA00022840"/>
    </source>
</evidence>
<evidence type="ECO:0000256" key="10">
    <source>
        <dbReference type="ARBA" id="ARBA00022912"/>
    </source>
</evidence>
<evidence type="ECO:0000256" key="7">
    <source>
        <dbReference type="ARBA" id="ARBA00022777"/>
    </source>
</evidence>
<dbReference type="InterPro" id="IPR046855">
    <property type="entry name" value="AceK_kinase"/>
</dbReference>
<keyword evidence="2 11" id="KW-0963">Cytoplasm</keyword>
<dbReference type="Pfam" id="PF20423">
    <property type="entry name" value="AceK_regulatory"/>
    <property type="match status" value="1"/>
</dbReference>
<keyword evidence="4 11" id="KW-0816">Tricarboxylic acid cycle</keyword>
<comment type="catalytic activity">
    <reaction evidence="11">
        <text>L-seryl-[isocitrate dehydrogenase] + ATP = O-phospho-L-seryl-[isocitrate dehydrogenase] + ADP + H(+)</text>
        <dbReference type="Rhea" id="RHEA:43540"/>
        <dbReference type="Rhea" id="RHEA-COMP:10605"/>
        <dbReference type="Rhea" id="RHEA-COMP:10606"/>
        <dbReference type="ChEBI" id="CHEBI:15378"/>
        <dbReference type="ChEBI" id="CHEBI:29999"/>
        <dbReference type="ChEBI" id="CHEBI:30616"/>
        <dbReference type="ChEBI" id="CHEBI:83421"/>
        <dbReference type="ChEBI" id="CHEBI:456216"/>
        <dbReference type="EC" id="2.7.11.5"/>
    </reaction>
</comment>
<dbReference type="InterPro" id="IPR010452">
    <property type="entry name" value="Isocitrate_DH_AceK"/>
</dbReference>
<keyword evidence="6 11" id="KW-0547">Nucleotide-binding</keyword>
<feature type="binding site" evidence="11">
    <location>
        <begin position="314"/>
        <end position="320"/>
    </location>
    <ligand>
        <name>ATP</name>
        <dbReference type="ChEBI" id="CHEBI:30616"/>
    </ligand>
</feature>
<reference evidence="14" key="2">
    <citation type="submission" date="2020-09" db="EMBL/GenBank/DDBJ databases">
        <authorList>
            <person name="Sun Q."/>
            <person name="Kim S."/>
        </authorList>
    </citation>
    <scope>NUCLEOTIDE SEQUENCE</scope>
    <source>
        <strain evidence="14">KCTC 42731</strain>
    </source>
</reference>
<sequence>MDIQARAIASCILNSFERHIFIFSRETALAKSRFEQGDWHLVHQVARERTDYYDLRVQETRQKLKHDFAINKLDEVQWREVKGIYINFLQDHPQAELAESFYNSVFCQLFHRRYYNNEFIFFHSTLRQRQGANQLFTRYRLKANKSYKTILAIIENAGFSTPFPKLKREIAQLMQQFSAQSGISLNANEQLTLDIVDSVFYRNKGAYLIGRLVNKNQQTPFIVAITHDLATGLHIDALITSQEHMAVIFGFARAYFFVDCQYPSALVDFLQQMMPHKTRAELYSSIGFHKQGKTQFYRDFFDHLNRSDDQFVLAQGIKGMVMSVFTLPSYPYVFKIIKDEFSPSKNITKEQVKAKYRLVKLHDRVGRMADTLEYSQVAFPKARFSQSLLQELRDVAPSIVTVENDQVVIEHLYIERRMTPLNLYLADANAQQIEQAMFGYGQAIKQLIAANIFPGDMLLKNFGVTRHGRVIFYDYDEISYMNQVCFKDKPIPQNDEQRYASEPWYPVEPGDVFPEELGTFALANPQYKSAFLTHHSELLSSKYWQQIQQQVAQGIINDIFPYPEELRFCHLDEQ</sequence>
<dbReference type="AlphaFoldDB" id="A0A919BQN4"/>
<dbReference type="EC" id="2.7.11.5" evidence="11"/>
<accession>A0A919BQN4</accession>
<dbReference type="GO" id="GO:0006099">
    <property type="term" value="P:tricarboxylic acid cycle"/>
    <property type="evidence" value="ECO:0007669"/>
    <property type="project" value="UniProtKB-UniRule"/>
</dbReference>
<reference evidence="14" key="1">
    <citation type="journal article" date="2014" name="Int. J. Syst. Evol. Microbiol.">
        <title>Complete genome sequence of Corynebacterium casei LMG S-19264T (=DSM 44701T), isolated from a smear-ripened cheese.</title>
        <authorList>
            <consortium name="US DOE Joint Genome Institute (JGI-PGF)"/>
            <person name="Walter F."/>
            <person name="Albersmeier A."/>
            <person name="Kalinowski J."/>
            <person name="Ruckert C."/>
        </authorList>
    </citation>
    <scope>NUCLEOTIDE SEQUENCE</scope>
    <source>
        <strain evidence="14">KCTC 42731</strain>
    </source>
</reference>
<dbReference type="GO" id="GO:0006006">
    <property type="term" value="P:glucose metabolic process"/>
    <property type="evidence" value="ECO:0007669"/>
    <property type="project" value="InterPro"/>
</dbReference>
<evidence type="ECO:0000256" key="11">
    <source>
        <dbReference type="HAMAP-Rule" id="MF_00747"/>
    </source>
</evidence>
<dbReference type="InterPro" id="IPR046854">
    <property type="entry name" value="AceK_regulatory"/>
</dbReference>
<evidence type="ECO:0000256" key="3">
    <source>
        <dbReference type="ARBA" id="ARBA00022527"/>
    </source>
</evidence>
<proteinExistence type="inferred from homology"/>
<evidence type="ECO:0000313" key="14">
    <source>
        <dbReference type="EMBL" id="GHG03451.1"/>
    </source>
</evidence>
<evidence type="ECO:0000259" key="13">
    <source>
        <dbReference type="Pfam" id="PF20423"/>
    </source>
</evidence>
<dbReference type="Proteomes" id="UP000623842">
    <property type="component" value="Unassembled WGS sequence"/>
</dbReference>
<dbReference type="RefSeq" id="WP_229854822.1">
    <property type="nucleotide sequence ID" value="NZ_BNCK01000009.1"/>
</dbReference>
<dbReference type="EC" id="3.1.3.-" evidence="11"/>
<keyword evidence="9 11" id="KW-0067">ATP-binding</keyword>
<dbReference type="GO" id="GO:0016208">
    <property type="term" value="F:AMP binding"/>
    <property type="evidence" value="ECO:0007669"/>
    <property type="project" value="TreeGrafter"/>
</dbReference>
<feature type="binding site" evidence="11">
    <location>
        <position position="335"/>
    </location>
    <ligand>
        <name>ATP</name>
        <dbReference type="ChEBI" id="CHEBI:30616"/>
    </ligand>
</feature>
<keyword evidence="7 11" id="KW-0418">Kinase</keyword>
<dbReference type="EMBL" id="BNCK01000009">
    <property type="protein sequence ID" value="GHG03451.1"/>
    <property type="molecule type" value="Genomic_DNA"/>
</dbReference>
<name>A0A919BQN4_9GAMM</name>
<dbReference type="Pfam" id="PF06315">
    <property type="entry name" value="AceK_kinase"/>
    <property type="match status" value="1"/>
</dbReference>
<protein>
    <recommendedName>
        <fullName evidence="11">Isocitrate dehydrogenase kinase/phosphatase</fullName>
        <shortName evidence="11">IDH kinase/phosphatase</shortName>
        <shortName evidence="11">IDHK/P</shortName>
        <ecNumber evidence="11">2.7.11.5</ecNumber>
        <ecNumber evidence="11">3.1.3.-</ecNumber>
    </recommendedName>
</protein>
<dbReference type="PANTHER" id="PTHR39559:SF1">
    <property type="entry name" value="ISOCITRATE DEHYDROGENASE KINASE_PHOSPHATASE"/>
    <property type="match status" value="1"/>
</dbReference>
<dbReference type="PIRSF" id="PIRSF000719">
    <property type="entry name" value="AceK"/>
    <property type="match status" value="1"/>
</dbReference>
<evidence type="ECO:0000256" key="2">
    <source>
        <dbReference type="ARBA" id="ARBA00022490"/>
    </source>
</evidence>
<comment type="subcellular location">
    <subcellularLocation>
        <location evidence="11">Cytoplasm</location>
    </subcellularLocation>
</comment>
<evidence type="ECO:0000256" key="8">
    <source>
        <dbReference type="ARBA" id="ARBA00022801"/>
    </source>
</evidence>
<keyword evidence="5 11" id="KW-0808">Transferase</keyword>
<comment type="caution">
    <text evidence="14">The sequence shown here is derived from an EMBL/GenBank/DDBJ whole genome shotgun (WGS) entry which is preliminary data.</text>
</comment>
<dbReference type="GO" id="GO:0008772">
    <property type="term" value="F:[isocitrate dehydrogenase (NADP+)] kinase activity"/>
    <property type="evidence" value="ECO:0007669"/>
    <property type="project" value="UniProtKB-UniRule"/>
</dbReference>
<keyword evidence="3 11" id="KW-0723">Serine/threonine-protein kinase</keyword>
<dbReference type="PANTHER" id="PTHR39559">
    <property type="match status" value="1"/>
</dbReference>